<feature type="transmembrane region" description="Helical" evidence="8">
    <location>
        <begin position="95"/>
        <end position="118"/>
    </location>
</feature>
<evidence type="ECO:0000313" key="9">
    <source>
        <dbReference type="EMBL" id="RIE04179.1"/>
    </source>
</evidence>
<gene>
    <name evidence="9" type="ORF">D3H35_06040</name>
</gene>
<feature type="transmembrane region" description="Helical" evidence="8">
    <location>
        <begin position="164"/>
        <end position="188"/>
    </location>
</feature>
<comment type="caution">
    <text evidence="9">The sequence shown here is derived from an EMBL/GenBank/DDBJ whole genome shotgun (WGS) entry which is preliminary data.</text>
</comment>
<evidence type="ECO:0000256" key="3">
    <source>
        <dbReference type="ARBA" id="ARBA00022448"/>
    </source>
</evidence>
<keyword evidence="5 8" id="KW-0812">Transmembrane</keyword>
<dbReference type="GO" id="GO:0009847">
    <property type="term" value="P:spore germination"/>
    <property type="evidence" value="ECO:0007669"/>
    <property type="project" value="InterPro"/>
</dbReference>
<evidence type="ECO:0000313" key="10">
    <source>
        <dbReference type="Proteomes" id="UP000266340"/>
    </source>
</evidence>
<comment type="similarity">
    <text evidence="2">Belongs to the amino acid-polyamine-organocation (APC) superfamily. Spore germination protein (SGP) (TC 2.A.3.9) family.</text>
</comment>
<keyword evidence="10" id="KW-1185">Reference proteome</keyword>
<evidence type="ECO:0000256" key="2">
    <source>
        <dbReference type="ARBA" id="ARBA00007998"/>
    </source>
</evidence>
<accession>A0A398CSG0</accession>
<sequence>MIHVVGIGRRHRARHCGMRVGYEAPSESALFGDGRLYVHTGDRLHSVHHVLAFDWAAEPDGVAHRNVQADRQLAVDALSGKVNPLMKERISVKQMTILVMFTIVGDTIIFIPAQTAAIAKQDSLLSACLSLLLGLGIGWIIWRLSLLLENSSFFEFNRSLLGKWIGSCIFGCYLFYFLLTGAAVVRNIGNFLVTHIMPQTPIRALLFILLITIVWTMKHGLETIARSGELLFPLAAVLFVMLIAFLLPDFNWSNMMPVLGEGVSPVLFGGIVTSGVTYGELIVIVMILPLVKREKNKKRDFFLGIALGGVVLTTITGVSILVLGQYLTSKHIYPSYAMARKISIGHFLERMEVILAINWIITSFFKSVIYYYGFVTGLSQWVKVPDYRLLIFPCAFLIYGISFLLAPNVVYFNLIGFKYWPYWDMTMAVLLPLALLAIHAVKRKKRLPA</sequence>
<dbReference type="PANTHER" id="PTHR34975:SF2">
    <property type="entry name" value="SPORE GERMINATION PROTEIN A2"/>
    <property type="match status" value="1"/>
</dbReference>
<evidence type="ECO:0000256" key="6">
    <source>
        <dbReference type="ARBA" id="ARBA00022989"/>
    </source>
</evidence>
<organism evidence="9 10">
    <name type="scientific">Cohnella faecalis</name>
    <dbReference type="NCBI Taxonomy" id="2315694"/>
    <lineage>
        <taxon>Bacteria</taxon>
        <taxon>Bacillati</taxon>
        <taxon>Bacillota</taxon>
        <taxon>Bacilli</taxon>
        <taxon>Bacillales</taxon>
        <taxon>Paenibacillaceae</taxon>
        <taxon>Cohnella</taxon>
    </lineage>
</organism>
<keyword evidence="6 8" id="KW-1133">Transmembrane helix</keyword>
<dbReference type="PANTHER" id="PTHR34975">
    <property type="entry name" value="SPORE GERMINATION PROTEIN A2"/>
    <property type="match status" value="1"/>
</dbReference>
<keyword evidence="7 8" id="KW-0472">Membrane</keyword>
<feature type="transmembrane region" description="Helical" evidence="8">
    <location>
        <begin position="422"/>
        <end position="441"/>
    </location>
</feature>
<comment type="subcellular location">
    <subcellularLocation>
        <location evidence="1">Membrane</location>
        <topology evidence="1">Multi-pass membrane protein</topology>
    </subcellularLocation>
</comment>
<dbReference type="InterPro" id="IPR004761">
    <property type="entry name" value="Spore_GerAB"/>
</dbReference>
<dbReference type="EMBL" id="QXJM01000027">
    <property type="protein sequence ID" value="RIE04179.1"/>
    <property type="molecule type" value="Genomic_DNA"/>
</dbReference>
<feature type="transmembrane region" description="Helical" evidence="8">
    <location>
        <begin position="301"/>
        <end position="327"/>
    </location>
</feature>
<feature type="transmembrane region" description="Helical" evidence="8">
    <location>
        <begin position="387"/>
        <end position="410"/>
    </location>
</feature>
<evidence type="ECO:0000256" key="4">
    <source>
        <dbReference type="ARBA" id="ARBA00022544"/>
    </source>
</evidence>
<reference evidence="9 10" key="1">
    <citation type="submission" date="2018-09" db="EMBL/GenBank/DDBJ databases">
        <title>Cohnella cavernae sp. nov., isolated from a karst cave.</title>
        <authorList>
            <person name="Zhu H."/>
        </authorList>
    </citation>
    <scope>NUCLEOTIDE SEQUENCE [LARGE SCALE GENOMIC DNA]</scope>
    <source>
        <strain evidence="9 10">K2E09-144</strain>
    </source>
</reference>
<feature type="transmembrane region" description="Helical" evidence="8">
    <location>
        <begin position="267"/>
        <end position="289"/>
    </location>
</feature>
<evidence type="ECO:0000256" key="5">
    <source>
        <dbReference type="ARBA" id="ARBA00022692"/>
    </source>
</evidence>
<feature type="transmembrane region" description="Helical" evidence="8">
    <location>
        <begin position="353"/>
        <end position="375"/>
    </location>
</feature>
<proteinExistence type="inferred from homology"/>
<dbReference type="NCBIfam" id="TIGR00912">
    <property type="entry name" value="2A0309"/>
    <property type="match status" value="1"/>
</dbReference>
<dbReference type="AlphaFoldDB" id="A0A398CSG0"/>
<name>A0A398CSG0_9BACL</name>
<feature type="transmembrane region" description="Helical" evidence="8">
    <location>
        <begin position="230"/>
        <end position="247"/>
    </location>
</feature>
<evidence type="ECO:0000256" key="8">
    <source>
        <dbReference type="SAM" id="Phobius"/>
    </source>
</evidence>
<evidence type="ECO:0000256" key="1">
    <source>
        <dbReference type="ARBA" id="ARBA00004141"/>
    </source>
</evidence>
<dbReference type="Pfam" id="PF03845">
    <property type="entry name" value="Spore_permease"/>
    <property type="match status" value="1"/>
</dbReference>
<feature type="transmembrane region" description="Helical" evidence="8">
    <location>
        <begin position="200"/>
        <end position="218"/>
    </location>
</feature>
<keyword evidence="4" id="KW-0309">Germination</keyword>
<evidence type="ECO:0000256" key="7">
    <source>
        <dbReference type="ARBA" id="ARBA00023136"/>
    </source>
</evidence>
<dbReference type="GO" id="GO:0016020">
    <property type="term" value="C:membrane"/>
    <property type="evidence" value="ECO:0007669"/>
    <property type="project" value="UniProtKB-SubCell"/>
</dbReference>
<dbReference type="Proteomes" id="UP000266340">
    <property type="component" value="Unassembled WGS sequence"/>
</dbReference>
<feature type="transmembrane region" description="Helical" evidence="8">
    <location>
        <begin position="124"/>
        <end position="144"/>
    </location>
</feature>
<keyword evidence="3" id="KW-0813">Transport</keyword>
<protein>
    <submittedName>
        <fullName evidence="9">Uncharacterized protein</fullName>
    </submittedName>
</protein>